<comment type="caution">
    <text evidence="8">The sequence shown here is derived from an EMBL/GenBank/DDBJ whole genome shotgun (WGS) entry which is preliminary data.</text>
</comment>
<evidence type="ECO:0000256" key="1">
    <source>
        <dbReference type="ARBA" id="ARBA00005384"/>
    </source>
</evidence>
<dbReference type="PANTHER" id="PTHR46577:SF1">
    <property type="entry name" value="HTH-TYPE TRANSCRIPTIONAL REGULATORY PROTEIN GABR"/>
    <property type="match status" value="1"/>
</dbReference>
<dbReference type="SUPFAM" id="SSF53383">
    <property type="entry name" value="PLP-dependent transferases"/>
    <property type="match status" value="1"/>
</dbReference>
<evidence type="ECO:0000256" key="2">
    <source>
        <dbReference type="ARBA" id="ARBA00022898"/>
    </source>
</evidence>
<keyword evidence="9" id="KW-1185">Reference proteome</keyword>
<comment type="similarity">
    <text evidence="1">In the C-terminal section; belongs to the class-I pyridoxal-phosphate-dependent aminotransferase family.</text>
</comment>
<dbReference type="SMART" id="SM00345">
    <property type="entry name" value="HTH_GNTR"/>
    <property type="match status" value="1"/>
</dbReference>
<dbReference type="Gene3D" id="1.10.10.10">
    <property type="entry name" value="Winged helix-like DNA-binding domain superfamily/Winged helix DNA-binding domain"/>
    <property type="match status" value="1"/>
</dbReference>
<dbReference type="InterPro" id="IPR015421">
    <property type="entry name" value="PyrdxlP-dep_Trfase_major"/>
</dbReference>
<dbReference type="InterPro" id="IPR000524">
    <property type="entry name" value="Tscrpt_reg_HTH_GntR"/>
</dbReference>
<keyword evidence="2" id="KW-0663">Pyridoxal phosphate</keyword>
<feature type="domain" description="HTH gntR-type" evidence="7">
    <location>
        <begin position="21"/>
        <end position="89"/>
    </location>
</feature>
<dbReference type="PRINTS" id="PR00035">
    <property type="entry name" value="HTHGNTR"/>
</dbReference>
<feature type="region of interest" description="Disordered" evidence="6">
    <location>
        <begin position="95"/>
        <end position="117"/>
    </location>
</feature>
<name>A0A402AYS4_9CHLR</name>
<reference evidence="9" key="1">
    <citation type="submission" date="2018-12" db="EMBL/GenBank/DDBJ databases">
        <title>Tengunoibacter tsumagoiensis gen. nov., sp. nov., Dictyobacter kobayashii sp. nov., D. alpinus sp. nov., and D. joshuensis sp. nov. and description of Dictyobacteraceae fam. nov. within the order Ktedonobacterales isolated from Tengu-no-mugimeshi.</title>
        <authorList>
            <person name="Wang C.M."/>
            <person name="Zheng Y."/>
            <person name="Sakai Y."/>
            <person name="Toyoda A."/>
            <person name="Minakuchi Y."/>
            <person name="Abe K."/>
            <person name="Yokota A."/>
            <person name="Yabe S."/>
        </authorList>
    </citation>
    <scope>NUCLEOTIDE SEQUENCE [LARGE SCALE GENOMIC DNA]</scope>
    <source>
        <strain evidence="9">Uno11</strain>
    </source>
</reference>
<dbReference type="SUPFAM" id="SSF46785">
    <property type="entry name" value="Winged helix' DNA-binding domain"/>
    <property type="match status" value="1"/>
</dbReference>
<dbReference type="AlphaFoldDB" id="A0A402AYS4"/>
<evidence type="ECO:0000259" key="7">
    <source>
        <dbReference type="PROSITE" id="PS50949"/>
    </source>
</evidence>
<dbReference type="PANTHER" id="PTHR46577">
    <property type="entry name" value="HTH-TYPE TRANSCRIPTIONAL REGULATORY PROTEIN GABR"/>
    <property type="match status" value="1"/>
</dbReference>
<organism evidence="8 9">
    <name type="scientific">Dictyobacter kobayashii</name>
    <dbReference type="NCBI Taxonomy" id="2014872"/>
    <lineage>
        <taxon>Bacteria</taxon>
        <taxon>Bacillati</taxon>
        <taxon>Chloroflexota</taxon>
        <taxon>Ktedonobacteria</taxon>
        <taxon>Ktedonobacterales</taxon>
        <taxon>Dictyobacteraceae</taxon>
        <taxon>Dictyobacter</taxon>
    </lineage>
</organism>
<keyword evidence="4" id="KW-0238">DNA-binding</keyword>
<evidence type="ECO:0000313" key="8">
    <source>
        <dbReference type="EMBL" id="GCE24254.1"/>
    </source>
</evidence>
<evidence type="ECO:0000256" key="3">
    <source>
        <dbReference type="ARBA" id="ARBA00023015"/>
    </source>
</evidence>
<evidence type="ECO:0000256" key="4">
    <source>
        <dbReference type="ARBA" id="ARBA00023125"/>
    </source>
</evidence>
<dbReference type="GO" id="GO:0003677">
    <property type="term" value="F:DNA binding"/>
    <property type="evidence" value="ECO:0007669"/>
    <property type="project" value="UniProtKB-KW"/>
</dbReference>
<dbReference type="CDD" id="cd00609">
    <property type="entry name" value="AAT_like"/>
    <property type="match status" value="1"/>
</dbReference>
<dbReference type="CDD" id="cd07377">
    <property type="entry name" value="WHTH_GntR"/>
    <property type="match status" value="1"/>
</dbReference>
<dbReference type="InterPro" id="IPR051446">
    <property type="entry name" value="HTH_trans_reg/aminotransferase"/>
</dbReference>
<dbReference type="Pfam" id="PF00155">
    <property type="entry name" value="Aminotran_1_2"/>
    <property type="match status" value="1"/>
</dbReference>
<gene>
    <name evidence="8" type="ORF">KDK_80540</name>
</gene>
<sequence>MSKRVIATRKPEITLDQNASAPLYKQLYERLRAAILEGQLEAGARLPSTRTLASEMGISRNTTALAYEQLLLEGYIESKVGDGTRVARLQPEQLLQISKGTKKSHTTRQPTPRPTVLGRRGQLLANLSWPDDYRDTRANAEKTTFSIGQPDVTYFPYDIWAKLIARHARQSLPNVSLYQDAQGYAPLREAIAAHIGITRGVHCSPRQIILTAGAQGAIDLAARVLLDPGDQVWVEDPGYQGARGALLASGAQLIKVPVDQEGIKVEAGQRLCPEARLAVVTPSHQFPTGVTMSLSRRLALLEWCRQAQAWLLEDDYDSEFRFSGRPLEALQGLDNSGHVIYVGTFSKVLFPSLRLGYLVVPPALLAGMVATRRLIDMHLPLLEQLALTDFIVEGHFARHLRKMRLLYLERRNTLVDALKQRLGDMLDVVVPEAGMHLVAWLPTGMDIGNVVQQAARHGLPITPVAQSSQEPAPRQGLVLGFASATPEELQADVKILARTLRELHA</sequence>
<keyword evidence="3" id="KW-0805">Transcription regulation</keyword>
<keyword evidence="5" id="KW-0804">Transcription</keyword>
<dbReference type="PROSITE" id="PS50949">
    <property type="entry name" value="HTH_GNTR"/>
    <property type="match status" value="1"/>
</dbReference>
<dbReference type="InterPro" id="IPR036390">
    <property type="entry name" value="WH_DNA-bd_sf"/>
</dbReference>
<evidence type="ECO:0000256" key="5">
    <source>
        <dbReference type="ARBA" id="ARBA00023163"/>
    </source>
</evidence>
<dbReference type="GO" id="GO:0003700">
    <property type="term" value="F:DNA-binding transcription factor activity"/>
    <property type="evidence" value="ECO:0007669"/>
    <property type="project" value="InterPro"/>
</dbReference>
<dbReference type="InterPro" id="IPR015424">
    <property type="entry name" value="PyrdxlP-dep_Trfase"/>
</dbReference>
<dbReference type="RefSeq" id="WP_126557502.1">
    <property type="nucleotide sequence ID" value="NZ_BIFS01000002.1"/>
</dbReference>
<dbReference type="Proteomes" id="UP000287188">
    <property type="component" value="Unassembled WGS sequence"/>
</dbReference>
<proteinExistence type="inferred from homology"/>
<accession>A0A402AYS4</accession>
<dbReference type="Gene3D" id="3.40.640.10">
    <property type="entry name" value="Type I PLP-dependent aspartate aminotransferase-like (Major domain)"/>
    <property type="match status" value="1"/>
</dbReference>
<dbReference type="GO" id="GO:0030170">
    <property type="term" value="F:pyridoxal phosphate binding"/>
    <property type="evidence" value="ECO:0007669"/>
    <property type="project" value="InterPro"/>
</dbReference>
<evidence type="ECO:0000313" key="9">
    <source>
        <dbReference type="Proteomes" id="UP000287188"/>
    </source>
</evidence>
<evidence type="ECO:0000256" key="6">
    <source>
        <dbReference type="SAM" id="MobiDB-lite"/>
    </source>
</evidence>
<dbReference type="Pfam" id="PF00392">
    <property type="entry name" value="GntR"/>
    <property type="match status" value="1"/>
</dbReference>
<protein>
    <submittedName>
        <fullName evidence="8">GntR family transcriptional regulator</fullName>
    </submittedName>
</protein>
<dbReference type="InterPro" id="IPR036388">
    <property type="entry name" value="WH-like_DNA-bd_sf"/>
</dbReference>
<dbReference type="OrthoDB" id="9802328at2"/>
<dbReference type="EMBL" id="BIFS01000002">
    <property type="protein sequence ID" value="GCE24254.1"/>
    <property type="molecule type" value="Genomic_DNA"/>
</dbReference>
<dbReference type="InterPro" id="IPR004839">
    <property type="entry name" value="Aminotransferase_I/II_large"/>
</dbReference>